<comment type="subcellular location">
    <subcellularLocation>
        <location evidence="1">Membrane</location>
        <topology evidence="1">Multi-pass membrane protein</topology>
    </subcellularLocation>
</comment>
<evidence type="ECO:0000313" key="10">
    <source>
        <dbReference type="Proteomes" id="UP000325577"/>
    </source>
</evidence>
<dbReference type="PANTHER" id="PTHR31942">
    <property type="entry name" value="MLO-LIKE PROTEIN 1"/>
    <property type="match status" value="1"/>
</dbReference>
<evidence type="ECO:0000256" key="8">
    <source>
        <dbReference type="SAM" id="Phobius"/>
    </source>
</evidence>
<dbReference type="Proteomes" id="UP000325577">
    <property type="component" value="Linkage Group LG6"/>
</dbReference>
<feature type="transmembrane region" description="Helical" evidence="8">
    <location>
        <begin position="40"/>
        <end position="62"/>
    </location>
</feature>
<evidence type="ECO:0000256" key="7">
    <source>
        <dbReference type="ARBA" id="ARBA00023265"/>
    </source>
</evidence>
<reference evidence="9 10" key="1">
    <citation type="submission" date="2019-09" db="EMBL/GenBank/DDBJ databases">
        <title>A chromosome-level genome assembly of the Chinese tupelo Nyssa sinensis.</title>
        <authorList>
            <person name="Yang X."/>
            <person name="Kang M."/>
            <person name="Yang Y."/>
            <person name="Xiong H."/>
            <person name="Wang M."/>
            <person name="Zhang Z."/>
            <person name="Wang Z."/>
            <person name="Wu H."/>
            <person name="Ma T."/>
            <person name="Liu J."/>
            <person name="Xi Z."/>
        </authorList>
    </citation>
    <scope>NUCLEOTIDE SEQUENCE [LARGE SCALE GENOMIC DNA]</scope>
    <source>
        <strain evidence="9">J267</strain>
        <tissue evidence="9">Leaf</tissue>
    </source>
</reference>
<proteinExistence type="inferred from homology"/>
<dbReference type="GO" id="GO:0006952">
    <property type="term" value="P:defense response"/>
    <property type="evidence" value="ECO:0007669"/>
    <property type="project" value="UniProtKB-KW"/>
</dbReference>
<keyword evidence="3 8" id="KW-0812">Transmembrane</keyword>
<evidence type="ECO:0000256" key="5">
    <source>
        <dbReference type="ARBA" id="ARBA00022989"/>
    </source>
</evidence>
<evidence type="ECO:0000256" key="6">
    <source>
        <dbReference type="ARBA" id="ARBA00023136"/>
    </source>
</evidence>
<feature type="transmembrane region" description="Helical" evidence="8">
    <location>
        <begin position="190"/>
        <end position="217"/>
    </location>
</feature>
<keyword evidence="10" id="KW-1185">Reference proteome</keyword>
<keyword evidence="6 8" id="KW-0472">Membrane</keyword>
<dbReference type="AlphaFoldDB" id="A0A5J4ZPR6"/>
<dbReference type="PANTHER" id="PTHR31942:SF72">
    <property type="entry name" value="MLO-LIKE PROTEIN"/>
    <property type="match status" value="1"/>
</dbReference>
<evidence type="ECO:0000256" key="1">
    <source>
        <dbReference type="ARBA" id="ARBA00004141"/>
    </source>
</evidence>
<dbReference type="OrthoDB" id="1388414at2759"/>
<dbReference type="Pfam" id="PF03094">
    <property type="entry name" value="Mlo"/>
    <property type="match status" value="1"/>
</dbReference>
<dbReference type="InterPro" id="IPR004326">
    <property type="entry name" value="Mlo"/>
</dbReference>
<protein>
    <recommendedName>
        <fullName evidence="11">MLO-like protein</fullName>
    </recommendedName>
</protein>
<comment type="similarity">
    <text evidence="2">Belongs to the MLO family.</text>
</comment>
<feature type="transmembrane region" description="Helical" evidence="8">
    <location>
        <begin position="162"/>
        <end position="184"/>
    </location>
</feature>
<sequence>MGPQFLLEDMTGDVDNVWSENGEQGKLSLLSREGVQQLQMLIFALAFFHVFSSFLTFSLGIVKMKRWESWEAETRTLEYQFSNDPRRFQLIHQTSFGRRHLKFWSEHRYLRLPACFLRQFFGSVYKVDYFTLRHGFIMAHFGADGSNFDFQKYIKRALEKDFGVVVGINLWIWMFSVLFIFLNAHVFYSYFWLPFIPLVMGTSMRNAIFTEGVVIGLKRWRAKAKKNIAGRDIYSTRPSLDASLDSSPSFGTLDASPSLDFDINPSTAHEGAFAAVEIGDGDDVGGRLHYQQHQKLGSFEGFDSSKI</sequence>
<evidence type="ECO:0008006" key="11">
    <source>
        <dbReference type="Google" id="ProtNLM"/>
    </source>
</evidence>
<evidence type="ECO:0000256" key="2">
    <source>
        <dbReference type="ARBA" id="ARBA00006574"/>
    </source>
</evidence>
<dbReference type="GO" id="GO:0016020">
    <property type="term" value="C:membrane"/>
    <property type="evidence" value="ECO:0007669"/>
    <property type="project" value="UniProtKB-SubCell"/>
</dbReference>
<keyword evidence="7" id="KW-0568">Pathogenesis-related protein</keyword>
<name>A0A5J4ZPR6_9ASTE</name>
<evidence type="ECO:0000256" key="4">
    <source>
        <dbReference type="ARBA" id="ARBA00022821"/>
    </source>
</evidence>
<evidence type="ECO:0000256" key="3">
    <source>
        <dbReference type="ARBA" id="ARBA00022692"/>
    </source>
</evidence>
<evidence type="ECO:0000313" key="9">
    <source>
        <dbReference type="EMBL" id="KAA8519736.1"/>
    </source>
</evidence>
<keyword evidence="4" id="KW-0611">Plant defense</keyword>
<accession>A0A5J4ZPR6</accession>
<organism evidence="9 10">
    <name type="scientific">Nyssa sinensis</name>
    <dbReference type="NCBI Taxonomy" id="561372"/>
    <lineage>
        <taxon>Eukaryota</taxon>
        <taxon>Viridiplantae</taxon>
        <taxon>Streptophyta</taxon>
        <taxon>Embryophyta</taxon>
        <taxon>Tracheophyta</taxon>
        <taxon>Spermatophyta</taxon>
        <taxon>Magnoliopsida</taxon>
        <taxon>eudicotyledons</taxon>
        <taxon>Gunneridae</taxon>
        <taxon>Pentapetalae</taxon>
        <taxon>asterids</taxon>
        <taxon>Cornales</taxon>
        <taxon>Nyssaceae</taxon>
        <taxon>Nyssa</taxon>
    </lineage>
</organism>
<dbReference type="EMBL" id="CM018049">
    <property type="protein sequence ID" value="KAA8519736.1"/>
    <property type="molecule type" value="Genomic_DNA"/>
</dbReference>
<keyword evidence="5 8" id="KW-1133">Transmembrane helix</keyword>
<gene>
    <name evidence="9" type="ORF">F0562_013992</name>
</gene>